<feature type="coiled-coil region" evidence="1">
    <location>
        <begin position="22"/>
        <end position="56"/>
    </location>
</feature>
<dbReference type="RefSeq" id="WP_134487558.1">
    <property type="nucleotide sequence ID" value="NZ_CP139089.1"/>
</dbReference>
<accession>A0A4U8YVR4</accession>
<sequence>MSAVELPPPLIADLRRGAAQEARILRGENAHLREIIAELEDRLSQMRQRDEELIDGARVRTCGLTTPMRGTLLARNGEFSWVMFDGCDEPRTWPLKYLGVTKR</sequence>
<reference evidence="2 3" key="1">
    <citation type="submission" date="2019-03" db="EMBL/GenBank/DDBJ databases">
        <authorList>
            <person name="Kox A.R. M."/>
        </authorList>
    </citation>
    <scope>NUCLEOTIDE SEQUENCE [LARGE SCALE GENOMIC DNA]</scope>
    <source>
        <strain evidence="2">MTUNDRAET4 annotated genome</strain>
    </source>
</reference>
<dbReference type="AlphaFoldDB" id="A0A4U8YVR4"/>
<dbReference type="EMBL" id="LR536450">
    <property type="protein sequence ID" value="VFU07911.1"/>
    <property type="molecule type" value="Genomic_DNA"/>
</dbReference>
<evidence type="ECO:0000313" key="2">
    <source>
        <dbReference type="EMBL" id="VFU07911.1"/>
    </source>
</evidence>
<name>A0A4U8YVR4_METTU</name>
<keyword evidence="1" id="KW-0175">Coiled coil</keyword>
<evidence type="ECO:0000256" key="1">
    <source>
        <dbReference type="SAM" id="Coils"/>
    </source>
</evidence>
<dbReference type="KEGG" id="mtun:MTUNDRAET4_1018"/>
<proteinExistence type="predicted"/>
<dbReference type="Proteomes" id="UP000294360">
    <property type="component" value="Chromosome"/>
</dbReference>
<evidence type="ECO:0000313" key="3">
    <source>
        <dbReference type="Proteomes" id="UP000294360"/>
    </source>
</evidence>
<organism evidence="2 3">
    <name type="scientific">Methylocella tundrae</name>
    <dbReference type="NCBI Taxonomy" id="227605"/>
    <lineage>
        <taxon>Bacteria</taxon>
        <taxon>Pseudomonadati</taxon>
        <taxon>Pseudomonadota</taxon>
        <taxon>Alphaproteobacteria</taxon>
        <taxon>Hyphomicrobiales</taxon>
        <taxon>Beijerinckiaceae</taxon>
        <taxon>Methylocella</taxon>
    </lineage>
</organism>
<protein>
    <submittedName>
        <fullName evidence="2">Uncharacterized protein</fullName>
    </submittedName>
</protein>
<gene>
    <name evidence="2" type="ORF">MTUNDRAET4_1018</name>
</gene>